<dbReference type="PANTHER" id="PTHR20861">
    <property type="entry name" value="HOMOSERINE/4-DIPHOSPHOCYTIDYL-2-C-METHYL-D-ERYTHRITOL KINASE"/>
    <property type="match status" value="1"/>
</dbReference>
<comment type="catalytic activity">
    <reaction evidence="13 14">
        <text>shikimate + ATP = 3-phosphoshikimate + ADP + H(+)</text>
        <dbReference type="Rhea" id="RHEA:13121"/>
        <dbReference type="ChEBI" id="CHEBI:15378"/>
        <dbReference type="ChEBI" id="CHEBI:30616"/>
        <dbReference type="ChEBI" id="CHEBI:36208"/>
        <dbReference type="ChEBI" id="CHEBI:145989"/>
        <dbReference type="ChEBI" id="CHEBI:456216"/>
        <dbReference type="EC" id="2.7.1.71"/>
    </reaction>
</comment>
<evidence type="ECO:0000256" key="6">
    <source>
        <dbReference type="ARBA" id="ARBA00022490"/>
    </source>
</evidence>
<dbReference type="InterPro" id="IPR020568">
    <property type="entry name" value="Ribosomal_Su5_D2-typ_SF"/>
</dbReference>
<organism evidence="16 17">
    <name type="scientific">Methanorbis furvi</name>
    <dbReference type="NCBI Taxonomy" id="3028299"/>
    <lineage>
        <taxon>Archaea</taxon>
        <taxon>Methanobacteriati</taxon>
        <taxon>Methanobacteriota</taxon>
        <taxon>Stenosarchaea group</taxon>
        <taxon>Methanomicrobia</taxon>
        <taxon>Methanomicrobiales</taxon>
        <taxon>Methanocorpusculaceae</taxon>
        <taxon>Methanorbis</taxon>
    </lineage>
</organism>
<evidence type="ECO:0000256" key="13">
    <source>
        <dbReference type="ARBA" id="ARBA00048567"/>
    </source>
</evidence>
<dbReference type="GO" id="GO:0005524">
    <property type="term" value="F:ATP binding"/>
    <property type="evidence" value="ECO:0007669"/>
    <property type="project" value="UniProtKB-UniRule"/>
</dbReference>
<keyword evidence="8 14" id="KW-0808">Transferase</keyword>
<evidence type="ECO:0000256" key="10">
    <source>
        <dbReference type="ARBA" id="ARBA00022777"/>
    </source>
</evidence>
<keyword evidence="10 14" id="KW-0418">Kinase</keyword>
<dbReference type="SUPFAM" id="SSF54211">
    <property type="entry name" value="Ribosomal protein S5 domain 2-like"/>
    <property type="match status" value="1"/>
</dbReference>
<evidence type="ECO:0000256" key="5">
    <source>
        <dbReference type="ARBA" id="ARBA00013853"/>
    </source>
</evidence>
<dbReference type="GO" id="GO:0005737">
    <property type="term" value="C:cytoplasm"/>
    <property type="evidence" value="ECO:0007669"/>
    <property type="project" value="UniProtKB-SubCell"/>
</dbReference>
<keyword evidence="11 14" id="KW-0067">ATP-binding</keyword>
<evidence type="ECO:0000256" key="7">
    <source>
        <dbReference type="ARBA" id="ARBA00022605"/>
    </source>
</evidence>
<reference evidence="16" key="1">
    <citation type="submission" date="2023-06" db="EMBL/GenBank/DDBJ databases">
        <title>Genome sequence of Methancorpusculaceae sp. Ag1.</title>
        <authorList>
            <person name="Protasov E."/>
            <person name="Platt K."/>
            <person name="Poehlein A."/>
            <person name="Daniel R."/>
            <person name="Brune A."/>
        </authorList>
    </citation>
    <scope>NUCLEOTIDE SEQUENCE</scope>
    <source>
        <strain evidence="16">Ag1</strain>
    </source>
</reference>
<dbReference type="GO" id="GO:0004765">
    <property type="term" value="F:shikimate kinase activity"/>
    <property type="evidence" value="ECO:0007669"/>
    <property type="project" value="UniProtKB-UniRule"/>
</dbReference>
<feature type="domain" description="GHMP kinase N-terminal" evidence="15">
    <location>
        <begin position="64"/>
        <end position="147"/>
    </location>
</feature>
<dbReference type="GO" id="GO:0008652">
    <property type="term" value="P:amino acid biosynthetic process"/>
    <property type="evidence" value="ECO:0007669"/>
    <property type="project" value="UniProtKB-KW"/>
</dbReference>
<evidence type="ECO:0000259" key="15">
    <source>
        <dbReference type="Pfam" id="PF00288"/>
    </source>
</evidence>
<dbReference type="AlphaFoldDB" id="A0AAE4MCJ3"/>
<accession>A0AAE4MCJ3</accession>
<dbReference type="GO" id="GO:0009423">
    <property type="term" value="P:chorismate biosynthetic process"/>
    <property type="evidence" value="ECO:0007669"/>
    <property type="project" value="UniProtKB-UniRule"/>
</dbReference>
<keyword evidence="6 14" id="KW-0963">Cytoplasm</keyword>
<dbReference type="GO" id="GO:0009073">
    <property type="term" value="P:aromatic amino acid family biosynthetic process"/>
    <property type="evidence" value="ECO:0007669"/>
    <property type="project" value="UniProtKB-KW"/>
</dbReference>
<dbReference type="Proteomes" id="UP001273136">
    <property type="component" value="Unassembled WGS sequence"/>
</dbReference>
<dbReference type="RefSeq" id="WP_338093566.1">
    <property type="nucleotide sequence ID" value="NZ_JAWDKA010000002.1"/>
</dbReference>
<evidence type="ECO:0000313" key="17">
    <source>
        <dbReference type="Proteomes" id="UP001273136"/>
    </source>
</evidence>
<sequence length="282" mass="29052">MIGRGISYGALSVINAVATGKGAAFGIDLKTEATVEFTKEPGFFVTIDGHPTENTLLAELCAQEMLNRCPESGMNGAVIKTVSDIPISMGLKSSSAAANAMLAAAADALGIAADPLEISRLGSNVAIAAGVSITGAFDDACACMLGGLVFTDNSARELIHRVPMPETCTAVIHLPEFQIRKIAFPKEKMREMAATVAKAYDSALAGDVYSAMYINGSCTCRALGITPEIADRALGCGATAAGLSGTGPATGILVPTATLDEFLDKFGRDNILIANIRNGNFA</sequence>
<keyword evidence="17" id="KW-1185">Reference proteome</keyword>
<dbReference type="InterPro" id="IPR014721">
    <property type="entry name" value="Ribsml_uS5_D2-typ_fold_subgr"/>
</dbReference>
<evidence type="ECO:0000256" key="14">
    <source>
        <dbReference type="HAMAP-Rule" id="MF_00370"/>
    </source>
</evidence>
<proteinExistence type="inferred from homology"/>
<name>A0AAE4MCJ3_9EURY</name>
<evidence type="ECO:0000256" key="8">
    <source>
        <dbReference type="ARBA" id="ARBA00022679"/>
    </source>
</evidence>
<evidence type="ECO:0000256" key="4">
    <source>
        <dbReference type="ARBA" id="ARBA00012154"/>
    </source>
</evidence>
<evidence type="ECO:0000256" key="12">
    <source>
        <dbReference type="ARBA" id="ARBA00023141"/>
    </source>
</evidence>
<protein>
    <recommendedName>
        <fullName evidence="5 14">Shikimate kinase</fullName>
        <shortName evidence="14">SK</shortName>
        <ecNumber evidence="4 14">2.7.1.71</ecNumber>
    </recommendedName>
</protein>
<dbReference type="Pfam" id="PF00288">
    <property type="entry name" value="GHMP_kinases_N"/>
    <property type="match status" value="1"/>
</dbReference>
<comment type="similarity">
    <text evidence="3 14">Belongs to the GHMP kinase family. Archaeal shikimate kinase subfamily.</text>
</comment>
<dbReference type="NCBIfam" id="TIGR01920">
    <property type="entry name" value="Shik_kin_archae"/>
    <property type="match status" value="1"/>
</dbReference>
<dbReference type="PANTHER" id="PTHR20861:SF3">
    <property type="entry name" value="SHIKIMATE KINASE"/>
    <property type="match status" value="1"/>
</dbReference>
<dbReference type="InterPro" id="IPR010189">
    <property type="entry name" value="SK_arc"/>
</dbReference>
<evidence type="ECO:0000256" key="11">
    <source>
        <dbReference type="ARBA" id="ARBA00022840"/>
    </source>
</evidence>
<dbReference type="PIRSF" id="PIRSF005758">
    <property type="entry name" value="Shikimt_kin_arch"/>
    <property type="match status" value="1"/>
</dbReference>
<comment type="caution">
    <text evidence="16">The sequence shown here is derived from an EMBL/GenBank/DDBJ whole genome shotgun (WGS) entry which is preliminary data.</text>
</comment>
<dbReference type="Gene3D" id="3.30.230.10">
    <property type="match status" value="1"/>
</dbReference>
<comment type="subcellular location">
    <subcellularLocation>
        <location evidence="1 14">Cytoplasm</location>
    </subcellularLocation>
</comment>
<keyword evidence="12 14" id="KW-0057">Aromatic amino acid biosynthesis</keyword>
<comment type="pathway">
    <text evidence="2 14">Metabolic intermediate biosynthesis; chorismate biosynthesis; chorismate from D-erythrose 4-phosphate and phosphoenolpyruvate: step 5/7.</text>
</comment>
<dbReference type="EC" id="2.7.1.71" evidence="4 14"/>
<dbReference type="EMBL" id="JAWDKA010000002">
    <property type="protein sequence ID" value="MDV0441173.1"/>
    <property type="molecule type" value="Genomic_DNA"/>
</dbReference>
<keyword evidence="9 14" id="KW-0547">Nucleotide-binding</keyword>
<dbReference type="InterPro" id="IPR006204">
    <property type="entry name" value="GHMP_kinase_N_dom"/>
</dbReference>
<evidence type="ECO:0000256" key="3">
    <source>
        <dbReference type="ARBA" id="ARBA00010202"/>
    </source>
</evidence>
<evidence type="ECO:0000256" key="2">
    <source>
        <dbReference type="ARBA" id="ARBA00004842"/>
    </source>
</evidence>
<keyword evidence="7 14" id="KW-0028">Amino-acid biosynthesis</keyword>
<gene>
    <name evidence="16" type="primary">thrB_1</name>
    <name evidence="14" type="synonym">aroK</name>
    <name evidence="16" type="ORF">McpAg1_03530</name>
</gene>
<feature type="binding site" evidence="14">
    <location>
        <begin position="86"/>
        <end position="96"/>
    </location>
    <ligand>
        <name>ATP</name>
        <dbReference type="ChEBI" id="CHEBI:30616"/>
    </ligand>
</feature>
<evidence type="ECO:0000313" key="16">
    <source>
        <dbReference type="EMBL" id="MDV0441173.1"/>
    </source>
</evidence>
<evidence type="ECO:0000256" key="9">
    <source>
        <dbReference type="ARBA" id="ARBA00022741"/>
    </source>
</evidence>
<evidence type="ECO:0000256" key="1">
    <source>
        <dbReference type="ARBA" id="ARBA00004496"/>
    </source>
</evidence>
<dbReference type="HAMAP" id="MF_00370">
    <property type="entry name" value="Shik_kinase_arch"/>
    <property type="match status" value="1"/>
</dbReference>